<accession>A0A5B0NJW8</accession>
<dbReference type="InterPro" id="IPR036770">
    <property type="entry name" value="Ankyrin_rpt-contain_sf"/>
</dbReference>
<feature type="region of interest" description="Disordered" evidence="4">
    <location>
        <begin position="365"/>
        <end position="396"/>
    </location>
</feature>
<feature type="compositionally biased region" description="Polar residues" evidence="4">
    <location>
        <begin position="323"/>
        <end position="338"/>
    </location>
</feature>
<comment type="caution">
    <text evidence="5">The sequence shown here is derived from an EMBL/GenBank/DDBJ whole genome shotgun (WGS) entry which is preliminary data.</text>
</comment>
<feature type="compositionally biased region" description="Low complexity" evidence="4">
    <location>
        <begin position="371"/>
        <end position="384"/>
    </location>
</feature>
<keyword evidence="6" id="KW-1185">Reference proteome</keyword>
<feature type="compositionally biased region" description="Polar residues" evidence="4">
    <location>
        <begin position="415"/>
        <end position="458"/>
    </location>
</feature>
<evidence type="ECO:0000256" key="3">
    <source>
        <dbReference type="PROSITE-ProRule" id="PRU00023"/>
    </source>
</evidence>
<dbReference type="SMART" id="SM00248">
    <property type="entry name" value="ANK"/>
    <property type="match status" value="3"/>
</dbReference>
<proteinExistence type="predicted"/>
<evidence type="ECO:0000313" key="6">
    <source>
        <dbReference type="Proteomes" id="UP000324748"/>
    </source>
</evidence>
<keyword evidence="2 3" id="KW-0040">ANK repeat</keyword>
<dbReference type="Gene3D" id="1.25.40.20">
    <property type="entry name" value="Ankyrin repeat-containing domain"/>
    <property type="match status" value="1"/>
</dbReference>
<feature type="compositionally biased region" description="Low complexity" evidence="4">
    <location>
        <begin position="502"/>
        <end position="518"/>
    </location>
</feature>
<feature type="compositionally biased region" description="Polar residues" evidence="4">
    <location>
        <begin position="282"/>
        <end position="294"/>
    </location>
</feature>
<feature type="compositionally biased region" description="Polar residues" evidence="4">
    <location>
        <begin position="557"/>
        <end position="573"/>
    </location>
</feature>
<evidence type="ECO:0000256" key="1">
    <source>
        <dbReference type="ARBA" id="ARBA00022737"/>
    </source>
</evidence>
<dbReference type="PROSITE" id="PS50297">
    <property type="entry name" value="ANK_REP_REGION"/>
    <property type="match status" value="2"/>
</dbReference>
<feature type="region of interest" description="Disordered" evidence="4">
    <location>
        <begin position="222"/>
        <end position="338"/>
    </location>
</feature>
<dbReference type="AlphaFoldDB" id="A0A5B0NJW8"/>
<evidence type="ECO:0000313" key="5">
    <source>
        <dbReference type="EMBL" id="KAA1088946.1"/>
    </source>
</evidence>
<organism evidence="5 6">
    <name type="scientific">Puccinia graminis f. sp. tritici</name>
    <dbReference type="NCBI Taxonomy" id="56615"/>
    <lineage>
        <taxon>Eukaryota</taxon>
        <taxon>Fungi</taxon>
        <taxon>Dikarya</taxon>
        <taxon>Basidiomycota</taxon>
        <taxon>Pucciniomycotina</taxon>
        <taxon>Pucciniomycetes</taxon>
        <taxon>Pucciniales</taxon>
        <taxon>Pucciniaceae</taxon>
        <taxon>Puccinia</taxon>
    </lineage>
</organism>
<keyword evidence="1" id="KW-0677">Repeat</keyword>
<feature type="compositionally biased region" description="Low complexity" evidence="4">
    <location>
        <begin position="576"/>
        <end position="596"/>
    </location>
</feature>
<feature type="compositionally biased region" description="Polar residues" evidence="4">
    <location>
        <begin position="597"/>
        <end position="606"/>
    </location>
</feature>
<reference evidence="5 6" key="1">
    <citation type="submission" date="2019-05" db="EMBL/GenBank/DDBJ databases">
        <title>Emergence of the Ug99 lineage of the wheat stem rust pathogen through somatic hybridization.</title>
        <authorList>
            <person name="Li F."/>
            <person name="Upadhyaya N.M."/>
            <person name="Sperschneider J."/>
            <person name="Matny O."/>
            <person name="Nguyen-Phuc H."/>
            <person name="Mago R."/>
            <person name="Raley C."/>
            <person name="Miller M.E."/>
            <person name="Silverstein K.A.T."/>
            <person name="Henningsen E."/>
            <person name="Hirsch C.D."/>
            <person name="Visser B."/>
            <person name="Pretorius Z.A."/>
            <person name="Steffenson B.J."/>
            <person name="Schwessinger B."/>
            <person name="Dodds P.N."/>
            <person name="Figueroa M."/>
        </authorList>
    </citation>
    <scope>NUCLEOTIDE SEQUENCE [LARGE SCALE GENOMIC DNA]</scope>
    <source>
        <strain evidence="5">21-0</strain>
    </source>
</reference>
<gene>
    <name evidence="5" type="ORF">PGT21_001580</name>
</gene>
<evidence type="ECO:0000256" key="2">
    <source>
        <dbReference type="ARBA" id="ARBA00023043"/>
    </source>
</evidence>
<dbReference type="OrthoDB" id="341259at2759"/>
<feature type="repeat" description="ANK" evidence="3">
    <location>
        <begin position="135"/>
        <end position="167"/>
    </location>
</feature>
<name>A0A5B0NJW8_PUCGR</name>
<dbReference type="EMBL" id="VSWC01000093">
    <property type="protein sequence ID" value="KAA1088946.1"/>
    <property type="molecule type" value="Genomic_DNA"/>
</dbReference>
<dbReference type="Pfam" id="PF12796">
    <property type="entry name" value="Ank_2"/>
    <property type="match status" value="2"/>
</dbReference>
<evidence type="ECO:0000256" key="4">
    <source>
        <dbReference type="SAM" id="MobiDB-lite"/>
    </source>
</evidence>
<protein>
    <submittedName>
        <fullName evidence="5">Uncharacterized protein</fullName>
    </submittedName>
</protein>
<dbReference type="Proteomes" id="UP000324748">
    <property type="component" value="Unassembled WGS sequence"/>
</dbReference>
<dbReference type="SUPFAM" id="SSF48403">
    <property type="entry name" value="Ankyrin repeat"/>
    <property type="match status" value="1"/>
</dbReference>
<feature type="repeat" description="ANK" evidence="3">
    <location>
        <begin position="168"/>
        <end position="200"/>
    </location>
</feature>
<dbReference type="PROSITE" id="PS50088">
    <property type="entry name" value="ANK_REPEAT"/>
    <property type="match status" value="2"/>
</dbReference>
<feature type="compositionally biased region" description="Low complexity" evidence="4">
    <location>
        <begin position="532"/>
        <end position="556"/>
    </location>
</feature>
<dbReference type="PANTHER" id="PTHR24171">
    <property type="entry name" value="ANKYRIN REPEAT DOMAIN-CONTAINING PROTEIN 39-RELATED"/>
    <property type="match status" value="1"/>
</dbReference>
<feature type="compositionally biased region" description="Low complexity" evidence="4">
    <location>
        <begin position="1"/>
        <end position="15"/>
    </location>
</feature>
<feature type="compositionally biased region" description="Low complexity" evidence="4">
    <location>
        <begin position="303"/>
        <end position="312"/>
    </location>
</feature>
<feature type="region of interest" description="Disordered" evidence="4">
    <location>
        <begin position="411"/>
        <end position="606"/>
    </location>
</feature>
<feature type="region of interest" description="Disordered" evidence="4">
    <location>
        <begin position="1"/>
        <end position="31"/>
    </location>
</feature>
<sequence>MISSSSTISSLSKTSPTHEPPPVTFADERTPSARLNRAIQSSNINLLKRLLNNNSIDPRNQDPVTRKTTLILATEHANLEICRILIQDYQVDSELISRDLENNTVLHLAAADALDDIITLYHTHHPFVLDWANSDGMTALHVASQKGHESTVSLLLDFQADVELTDNEGNTCLHYAAAWGHLKIVLLLIDRGSPFWAKNNQTFTASDYAFSFSIQSALQESARAHFESKKQQRHQRQHRDRDKDRSQRPTGPAVPTSHNHGPDTAQLIGARPSRLGLKDSHNSSPRSNNTTPQLVSAPMIPKISTSPTTLITAPPPPIVPNTLSPSASSKPLTSPTNSVAAARTVSYLISKDLEAIQDFRTRSTSLANTTNPSNPQQAAPSSASLVPESPTTSSFNSTRLLPLQLVSAAASASSKNSGPSLRPRSSTGNLNNQANPDGNSRTRAGSTDSENGVITSGSGIREGLSRLRYLKSGPSSNASNNPNNNNNNNNNPSYTSGSTHLSTSTNSASGTGSGSASGFPSRPAHLPLDAVPGSPGPASSSSSQLPTPTPKLPTSSNNNHSATKVPTPTSNHHSNTKLPTPTKASTSTTATTSSSSINYFSNFDTS</sequence>
<feature type="compositionally biased region" description="Low complexity" evidence="4">
    <location>
        <begin position="474"/>
        <end position="493"/>
    </location>
</feature>
<dbReference type="InterPro" id="IPR002110">
    <property type="entry name" value="Ankyrin_rpt"/>
</dbReference>